<feature type="compositionally biased region" description="Low complexity" evidence="2">
    <location>
        <begin position="859"/>
        <end position="887"/>
    </location>
</feature>
<dbReference type="GO" id="GO:0005525">
    <property type="term" value="F:GTP binding"/>
    <property type="evidence" value="ECO:0007669"/>
    <property type="project" value="InterPro"/>
</dbReference>
<feature type="compositionally biased region" description="Polar residues" evidence="2">
    <location>
        <begin position="347"/>
        <end position="356"/>
    </location>
</feature>
<evidence type="ECO:0000313" key="3">
    <source>
        <dbReference type="EMBL" id="NDV29374.1"/>
    </source>
</evidence>
<feature type="compositionally biased region" description="Basic and acidic residues" evidence="2">
    <location>
        <begin position="435"/>
        <end position="447"/>
    </location>
</feature>
<feature type="compositionally biased region" description="Acidic residues" evidence="2">
    <location>
        <begin position="805"/>
        <end position="826"/>
    </location>
</feature>
<dbReference type="SUPFAM" id="SSF52540">
    <property type="entry name" value="P-loop containing nucleoside triphosphate hydrolases"/>
    <property type="match status" value="1"/>
</dbReference>
<protein>
    <submittedName>
        <fullName evidence="3">Uncharacterized protein</fullName>
    </submittedName>
</protein>
<dbReference type="PANTHER" id="PTHR14932:SF1">
    <property type="entry name" value="RAB-LIKE PROTEIN 6"/>
    <property type="match status" value="1"/>
</dbReference>
<feature type="compositionally biased region" description="Polar residues" evidence="2">
    <location>
        <begin position="265"/>
        <end position="304"/>
    </location>
</feature>
<dbReference type="GO" id="GO:0005829">
    <property type="term" value="C:cytosol"/>
    <property type="evidence" value="ECO:0007669"/>
    <property type="project" value="TreeGrafter"/>
</dbReference>
<accession>A0A6B2KXA6</accession>
<dbReference type="PROSITE" id="PS51419">
    <property type="entry name" value="RAB"/>
    <property type="match status" value="1"/>
</dbReference>
<dbReference type="InterPro" id="IPR040385">
    <property type="entry name" value="RABL6"/>
</dbReference>
<feature type="compositionally biased region" description="Polar residues" evidence="2">
    <location>
        <begin position="482"/>
        <end position="501"/>
    </location>
</feature>
<feature type="compositionally biased region" description="Basic and acidic residues" evidence="2">
    <location>
        <begin position="305"/>
        <end position="316"/>
    </location>
</feature>
<feature type="compositionally biased region" description="Pro residues" evidence="2">
    <location>
        <begin position="559"/>
        <end position="577"/>
    </location>
</feature>
<keyword evidence="1" id="KW-0175">Coiled coil</keyword>
<dbReference type="InterPro" id="IPR027417">
    <property type="entry name" value="P-loop_NTPase"/>
</dbReference>
<dbReference type="GO" id="GO:0005634">
    <property type="term" value="C:nucleus"/>
    <property type="evidence" value="ECO:0007669"/>
    <property type="project" value="TreeGrafter"/>
</dbReference>
<dbReference type="PANTHER" id="PTHR14932">
    <property type="entry name" value="RAS GTPASE-RELATED"/>
    <property type="match status" value="1"/>
</dbReference>
<feature type="region of interest" description="Disordered" evidence="2">
    <location>
        <begin position="397"/>
        <end position="660"/>
    </location>
</feature>
<feature type="compositionally biased region" description="Basic residues" evidence="2">
    <location>
        <begin position="901"/>
        <end position="920"/>
    </location>
</feature>
<feature type="region of interest" description="Disordered" evidence="2">
    <location>
        <begin position="694"/>
        <end position="832"/>
    </location>
</feature>
<sequence>MDSIMQHKFSKGAHYNMKIVLRGEANTGKTCLFHRLQGRGFVGQYDPTPRIQISHIHWDYKVTNDVVKVEVWDVVDKAKVGVINEDLISQIELSKSSKVKSGSTFQMQSLDASTVDVMQGTHAVIFTCDPFRLSSWEYVKREIAKISPKVYILVLANFKDKTGSPQVTLSTMINFVQNSGENVKLLESSMLNCYGLKGVKSFLNLPFLLLKREELEIALQKNEEEVKTVNEELEYLTSNEDYEKYVQMMKRRENNPPSPSHSNNTLVTPRSQNPSNPAQSPRSVSNPALTRNLSVNPSNLTRSDSGLREPAAKVDVKPTLPQVETKPQAESKPKADSSPVKLMKAESSPTKLVQPQNKEKEDNSIFNFMSGIKDSIVGPKNQPDEILAEIKALSENAKVSGVKNESIDDFVVDDTGADDWLSEPTQTPSKSFQPPKKDSDESSEEHNPLVNFDDEKDESIAVDNYSFAAPPTKIIEPKPKISTQPNFNTKSLSSSNNTISQPAPLDEPKSVPQPKSQTHSNSDSDSDSDGGLNPLVAGDDDEIDTSFPTLPAPKINKIPPTPIPSQPKAQPPQPKAQPPDLKLPDKPKTITANGGIPNFTEQAKNAGNEERNASPSKAVKGGYAHFEEDGSASPSKRTKGGYVGFGEEGASPAKPVKSGYSVPYEEKKAPTKAVKGGYVGFEEEEIVHPAPTKAVKGGYVGFDEEKPVPAKGKGGYAGLDENPRTAPTKGTKGGYDAFDDPKAGHTAFEEDKNPSPSKGNKGAYSAFGEEKKEQKNGRAGYAIEETKDKKATSNAADLWGRDIWDKEDEEEEEERQVEVLGDDDNWDFLPKDDFETENSAAFFSKLAPTYPLSSSPVKPLSQPQTQTLPPVQAQAQAQAQEGSQSPAKPKAAPSEGGRGATRGRTRGTRGRTRGARRGRAPPKPAQNPS</sequence>
<name>A0A6B2KXA6_9EUKA</name>
<feature type="compositionally biased region" description="Polar residues" evidence="2">
    <location>
        <begin position="423"/>
        <end position="432"/>
    </location>
</feature>
<feature type="compositionally biased region" description="Basic and acidic residues" evidence="2">
    <location>
        <begin position="739"/>
        <end position="753"/>
    </location>
</feature>
<proteinExistence type="predicted"/>
<feature type="region of interest" description="Disordered" evidence="2">
    <location>
        <begin position="849"/>
        <end position="929"/>
    </location>
</feature>
<evidence type="ECO:0000256" key="2">
    <source>
        <dbReference type="SAM" id="MobiDB-lite"/>
    </source>
</evidence>
<reference evidence="3" key="1">
    <citation type="journal article" date="2020" name="J. Eukaryot. Microbiol.">
        <title>De novo Sequencing, Assembly and Annotation of the Transcriptome for the Free-Living Testate Amoeba Arcella intermedia.</title>
        <authorList>
            <person name="Ribeiro G.M."/>
            <person name="Porfirio-Sousa A.L."/>
            <person name="Maurer-Alcala X.X."/>
            <person name="Katz L.A."/>
            <person name="Lahr D.J.G."/>
        </authorList>
    </citation>
    <scope>NUCLEOTIDE SEQUENCE</scope>
</reference>
<dbReference type="EMBL" id="GIBP01000405">
    <property type="protein sequence ID" value="NDV29374.1"/>
    <property type="molecule type" value="Transcribed_RNA"/>
</dbReference>
<evidence type="ECO:0000256" key="1">
    <source>
        <dbReference type="SAM" id="Coils"/>
    </source>
</evidence>
<feature type="coiled-coil region" evidence="1">
    <location>
        <begin position="212"/>
        <end position="239"/>
    </location>
</feature>
<organism evidence="3">
    <name type="scientific">Arcella intermedia</name>
    <dbReference type="NCBI Taxonomy" id="1963864"/>
    <lineage>
        <taxon>Eukaryota</taxon>
        <taxon>Amoebozoa</taxon>
        <taxon>Tubulinea</taxon>
        <taxon>Elardia</taxon>
        <taxon>Arcellinida</taxon>
        <taxon>Sphaerothecina</taxon>
        <taxon>Arcellidae</taxon>
        <taxon>Arcella</taxon>
    </lineage>
</organism>
<dbReference type="Gene3D" id="3.40.50.300">
    <property type="entry name" value="P-loop containing nucleotide triphosphate hydrolases"/>
    <property type="match status" value="1"/>
</dbReference>
<feature type="region of interest" description="Disordered" evidence="2">
    <location>
        <begin position="252"/>
        <end position="363"/>
    </location>
</feature>
<feature type="compositionally biased region" description="Acidic residues" evidence="2">
    <location>
        <begin position="407"/>
        <end position="421"/>
    </location>
</feature>
<dbReference type="AlphaFoldDB" id="A0A6B2KXA6"/>